<accession>A0A5E4NC95</accession>
<dbReference type="Proteomes" id="UP000325440">
    <property type="component" value="Unassembled WGS sequence"/>
</dbReference>
<keyword evidence="3" id="KW-1185">Reference proteome</keyword>
<reference evidence="2 3" key="1">
    <citation type="submission" date="2019-08" db="EMBL/GenBank/DDBJ databases">
        <authorList>
            <person name="Alioto T."/>
            <person name="Alioto T."/>
            <person name="Gomez Garrido J."/>
        </authorList>
    </citation>
    <scope>NUCLEOTIDE SEQUENCE [LARGE SCALE GENOMIC DNA]</scope>
</reference>
<gene>
    <name evidence="2" type="ORF">CINCED_3A007138</name>
</gene>
<dbReference type="OrthoDB" id="6594114at2759"/>
<evidence type="ECO:0000313" key="2">
    <source>
        <dbReference type="EMBL" id="VVC40755.1"/>
    </source>
</evidence>
<evidence type="ECO:0000259" key="1">
    <source>
        <dbReference type="Pfam" id="PF13358"/>
    </source>
</evidence>
<dbReference type="GO" id="GO:0003676">
    <property type="term" value="F:nucleic acid binding"/>
    <property type="evidence" value="ECO:0007669"/>
    <property type="project" value="InterPro"/>
</dbReference>
<name>A0A5E4NC95_9HEMI</name>
<dbReference type="Pfam" id="PF13358">
    <property type="entry name" value="DDE_3"/>
    <property type="match status" value="1"/>
</dbReference>
<evidence type="ECO:0000313" key="3">
    <source>
        <dbReference type="Proteomes" id="UP000325440"/>
    </source>
</evidence>
<dbReference type="PANTHER" id="PTHR33939">
    <property type="entry name" value="PROTEIN CBG22215"/>
    <property type="match status" value="1"/>
</dbReference>
<proteinExistence type="predicted"/>
<dbReference type="InterPro" id="IPR036397">
    <property type="entry name" value="RNaseH_sf"/>
</dbReference>
<protein>
    <recommendedName>
        <fullName evidence="1">Tc1-like transposase DDE domain-containing protein</fullName>
    </recommendedName>
</protein>
<organism evidence="2 3">
    <name type="scientific">Cinara cedri</name>
    <dbReference type="NCBI Taxonomy" id="506608"/>
    <lineage>
        <taxon>Eukaryota</taxon>
        <taxon>Metazoa</taxon>
        <taxon>Ecdysozoa</taxon>
        <taxon>Arthropoda</taxon>
        <taxon>Hexapoda</taxon>
        <taxon>Insecta</taxon>
        <taxon>Pterygota</taxon>
        <taxon>Neoptera</taxon>
        <taxon>Paraneoptera</taxon>
        <taxon>Hemiptera</taxon>
        <taxon>Sternorrhyncha</taxon>
        <taxon>Aphidomorpha</taxon>
        <taxon>Aphidoidea</taxon>
        <taxon>Aphididae</taxon>
        <taxon>Lachninae</taxon>
        <taxon>Cinara</taxon>
    </lineage>
</organism>
<dbReference type="EMBL" id="CABPRJ010001908">
    <property type="protein sequence ID" value="VVC40755.1"/>
    <property type="molecule type" value="Genomic_DNA"/>
</dbReference>
<dbReference type="PANTHER" id="PTHR33939:SF1">
    <property type="entry name" value="DUF4371 DOMAIN-CONTAINING PROTEIN"/>
    <property type="match status" value="1"/>
</dbReference>
<sequence length="396" mass="46364">MSGFHLSDESAENVLDIISPARKSPKGKRISSRQKTIIMNIYKDIIEKTPVIKNDNLCVNLRRTTELISKNLRIRVNRVRITVSEYKSNTLLTSSIRKKNRQGICDKVDEFDKNAIRRKSLRKILKSLNFKFYKRNRNSILTERIDLITWRQIYLITIKQFREEGRIVYYLDETWLNTGDCVGKAFLEGLSTGPSNPTNKGKRLIILHIGSDNGFVRGGLLCFKSKKNTSDYHNKMNDTIFQDWFEEVKPLLENNAVIVMDNAPYHSVKSKKITTLTWKKQLIKMAKFDLMHIVKCLRPRFNSYVSDEIAKKVNKIILMLPPYQCVLNPIELDLDRVKSEDWKLCIDHVKKEEENFWNLEFIFDELVDNLAHNTDHILTTEKFESSEFSDDDDDNF</sequence>
<feature type="domain" description="Tc1-like transposase DDE" evidence="1">
    <location>
        <begin position="198"/>
        <end position="339"/>
    </location>
</feature>
<dbReference type="Gene3D" id="3.30.420.10">
    <property type="entry name" value="Ribonuclease H-like superfamily/Ribonuclease H"/>
    <property type="match status" value="1"/>
</dbReference>
<dbReference type="InterPro" id="IPR038717">
    <property type="entry name" value="Tc1-like_DDE_dom"/>
</dbReference>
<dbReference type="AlphaFoldDB" id="A0A5E4NC95"/>